<dbReference type="Proteomes" id="UP000738826">
    <property type="component" value="Unassembled WGS sequence"/>
</dbReference>
<reference evidence="2" key="1">
    <citation type="submission" date="2019-11" db="EMBL/GenBank/DDBJ databases">
        <title>Lipid analysis of CO2-rich subsurface aquifers suggests an autotrophy-based deep biosphere with lysolipids enriched in CPR bacteria.</title>
        <authorList>
            <person name="Probst A.J."/>
            <person name="Elling F.J."/>
            <person name="Castelle C.J."/>
            <person name="Zhu Q."/>
            <person name="Elvert M."/>
            <person name="Birarda G."/>
            <person name="Holman H.-Y."/>
            <person name="Lane K.R."/>
            <person name="Ladd B."/>
            <person name="Ryan M.C."/>
            <person name="Woyke T."/>
            <person name="Hinrichs K.-U."/>
            <person name="Banfield J.F."/>
        </authorList>
    </citation>
    <scope>NUCLEOTIDE SEQUENCE</scope>
    <source>
        <strain evidence="1">CG_2015-01_33_1645</strain>
        <strain evidence="2">CG_2015-04_33_537</strain>
    </source>
</reference>
<protein>
    <submittedName>
        <fullName evidence="2">Uncharacterized protein</fullName>
    </submittedName>
</protein>
<organism evidence="2 3">
    <name type="scientific">Candidatus Altarchaeum hamiconexum</name>
    <dbReference type="NCBI Taxonomy" id="1803513"/>
    <lineage>
        <taxon>Archaea</taxon>
        <taxon>Candidatus Altarchaeota</taxon>
        <taxon>Candidatus Altiarchaeia</taxon>
        <taxon>Candidatus Altarchaeales</taxon>
        <taxon>Candidatus Altarchaeaceae</taxon>
        <taxon>Candidatus Altarchaeum</taxon>
    </lineage>
</organism>
<dbReference type="Proteomes" id="UP000768163">
    <property type="component" value="Unassembled WGS sequence"/>
</dbReference>
<accession>A0A8J7YVN2</accession>
<dbReference type="AlphaFoldDB" id="A0A8J7YVN2"/>
<dbReference type="EMBL" id="JAACVF010000010">
    <property type="protein sequence ID" value="NCN64541.1"/>
    <property type="molecule type" value="Genomic_DNA"/>
</dbReference>
<comment type="caution">
    <text evidence="2">The sequence shown here is derived from an EMBL/GenBank/DDBJ whole genome shotgun (WGS) entry which is preliminary data.</text>
</comment>
<evidence type="ECO:0000313" key="2">
    <source>
        <dbReference type="EMBL" id="NCS91524.1"/>
    </source>
</evidence>
<sequence>MKLTSDLAVIVNELINRGYSVSKEDLIRASIISYGACHGIISPKILHEDVLRKIKAGGKKYTDDEIAKQVENL</sequence>
<evidence type="ECO:0000313" key="1">
    <source>
        <dbReference type="EMBL" id="NCN64541.1"/>
    </source>
</evidence>
<evidence type="ECO:0000313" key="3">
    <source>
        <dbReference type="Proteomes" id="UP000738826"/>
    </source>
</evidence>
<dbReference type="EMBL" id="JAACQH010000076">
    <property type="protein sequence ID" value="NCS91524.1"/>
    <property type="molecule type" value="Genomic_DNA"/>
</dbReference>
<gene>
    <name evidence="2" type="ORF">GW779_03830</name>
    <name evidence="1" type="ORF">GW910_00460</name>
</gene>
<proteinExistence type="predicted"/>
<name>A0A8J7YVN2_9ARCH</name>